<dbReference type="AlphaFoldDB" id="A0A1R0Y546"/>
<dbReference type="InterPro" id="IPR001646">
    <property type="entry name" value="5peptide_repeat"/>
</dbReference>
<dbReference type="Proteomes" id="UP000187439">
    <property type="component" value="Unassembled WGS sequence"/>
</dbReference>
<dbReference type="Pfam" id="PF13599">
    <property type="entry name" value="Pentapeptide_4"/>
    <property type="match status" value="1"/>
</dbReference>
<proteinExistence type="predicted"/>
<protein>
    <submittedName>
        <fullName evidence="1">BTB/POZ domain-containing protein KCTD9</fullName>
    </submittedName>
</protein>
<dbReference type="InterPro" id="IPR052949">
    <property type="entry name" value="PA_immunity-related"/>
</dbReference>
<dbReference type="PANTHER" id="PTHR42999:SF1">
    <property type="entry name" value="PENTAPEPTIDE REPEAT-CONTAINING PROTEIN"/>
    <property type="match status" value="1"/>
</dbReference>
<dbReference type="PANTHER" id="PTHR42999">
    <property type="entry name" value="ANTIBIOTIC RESISTANCE PROTEIN MCBG"/>
    <property type="match status" value="1"/>
</dbReference>
<organism evidence="1 2">
    <name type="scientific">Paenibacillus odorifer</name>
    <dbReference type="NCBI Taxonomy" id="189426"/>
    <lineage>
        <taxon>Bacteria</taxon>
        <taxon>Bacillati</taxon>
        <taxon>Bacillota</taxon>
        <taxon>Bacilli</taxon>
        <taxon>Bacillales</taxon>
        <taxon>Paenibacillaceae</taxon>
        <taxon>Paenibacillus</taxon>
    </lineage>
</organism>
<evidence type="ECO:0000313" key="1">
    <source>
        <dbReference type="EMBL" id="OMD42444.1"/>
    </source>
</evidence>
<sequence>MKFKMDSPKISDPDALLPEQIYSLQTKDEFSRCSISDTVIDNQEANKVSFDQVAFKNVTIIESSLTGIELMDVIFERCDLSNVDFTNAIIHRTEFRNCKLIGTDFTRGRFQNVRVVDCIGDFATFRMANLKQVAFENSSLMSSDYYQSNFQKVSFSECNIDQATLSGSKLNGIDLSDCEFSGLIVDIQDLEGCIISPQQAVSFVGLMGLVIK</sequence>
<dbReference type="EMBL" id="MPTC01000004">
    <property type="protein sequence ID" value="OMD42444.1"/>
    <property type="molecule type" value="Genomic_DNA"/>
</dbReference>
<reference evidence="1 2" key="1">
    <citation type="submission" date="2016-10" db="EMBL/GenBank/DDBJ databases">
        <title>Paenibacillus species isolates.</title>
        <authorList>
            <person name="Beno S.M."/>
        </authorList>
    </citation>
    <scope>NUCLEOTIDE SEQUENCE [LARGE SCALE GENOMIC DNA]</scope>
    <source>
        <strain evidence="1 2">FSL H7-0710</strain>
    </source>
</reference>
<accession>A0A1R0Y546</accession>
<comment type="caution">
    <text evidence="1">The sequence shown here is derived from an EMBL/GenBank/DDBJ whole genome shotgun (WGS) entry which is preliminary data.</text>
</comment>
<evidence type="ECO:0000313" key="2">
    <source>
        <dbReference type="Proteomes" id="UP000187439"/>
    </source>
</evidence>
<dbReference type="OrthoDB" id="9798656at2"/>
<gene>
    <name evidence="1" type="ORF">BSK52_06415</name>
</gene>
<dbReference type="RefSeq" id="WP_076117864.1">
    <property type="nucleotide sequence ID" value="NZ_MPTC01000004.1"/>
</dbReference>
<dbReference type="SUPFAM" id="SSF141571">
    <property type="entry name" value="Pentapeptide repeat-like"/>
    <property type="match status" value="1"/>
</dbReference>
<name>A0A1R0Y546_9BACL</name>
<dbReference type="Gene3D" id="2.160.20.80">
    <property type="entry name" value="E3 ubiquitin-protein ligase SopA"/>
    <property type="match status" value="1"/>
</dbReference>